<sequence>MANVGFRVFKKVNRTPRELVEKFRGIPVANIGDVVNRIACLDARIRPLNKVPLLGTAITVRVRSGDNAMMHYALDLAEPGDVIVVEGQGDLANSLAGENMANWSIRRGHAGWVIDGALRDVEALAGMPIPFYAAGAQPNGPYKNGPGEVNVPISCGGVIVNPGDLIAGDADGVIVIPRQDAEAVLQKALKKQEQEAASAKAIQDGSWDRSAYTEAALSKMGCEFIDDYYR</sequence>
<dbReference type="RefSeq" id="WP_345246800.1">
    <property type="nucleotide sequence ID" value="NZ_BAABFO010000003.1"/>
</dbReference>
<name>A0ABP8GLI3_9BURK</name>
<evidence type="ECO:0000256" key="2">
    <source>
        <dbReference type="ARBA" id="ARBA00016549"/>
    </source>
</evidence>
<protein>
    <recommendedName>
        <fullName evidence="2">Putative 4-hydroxy-4-methyl-2-oxoglutarate aldolase</fullName>
    </recommendedName>
    <alternativeName>
        <fullName evidence="3">Regulator of ribonuclease activity homolog</fullName>
    </alternativeName>
    <alternativeName>
        <fullName evidence="4">RraA-like protein</fullName>
    </alternativeName>
</protein>
<organism evidence="5 6">
    <name type="scientific">Pigmentiphaga soli</name>
    <dbReference type="NCBI Taxonomy" id="1007095"/>
    <lineage>
        <taxon>Bacteria</taxon>
        <taxon>Pseudomonadati</taxon>
        <taxon>Pseudomonadota</taxon>
        <taxon>Betaproteobacteria</taxon>
        <taxon>Burkholderiales</taxon>
        <taxon>Alcaligenaceae</taxon>
        <taxon>Pigmentiphaga</taxon>
    </lineage>
</organism>
<dbReference type="NCBIfam" id="NF004850">
    <property type="entry name" value="PRK06201.1"/>
    <property type="match status" value="1"/>
</dbReference>
<evidence type="ECO:0000313" key="6">
    <source>
        <dbReference type="Proteomes" id="UP001501671"/>
    </source>
</evidence>
<keyword evidence="6" id="KW-1185">Reference proteome</keyword>
<dbReference type="CDD" id="cd16841">
    <property type="entry name" value="RraA_family"/>
    <property type="match status" value="1"/>
</dbReference>
<comment type="cofactor">
    <cofactor evidence="1">
        <name>a divalent metal cation</name>
        <dbReference type="ChEBI" id="CHEBI:60240"/>
    </cofactor>
</comment>
<reference evidence="6" key="1">
    <citation type="journal article" date="2019" name="Int. J. Syst. Evol. Microbiol.">
        <title>The Global Catalogue of Microorganisms (GCM) 10K type strain sequencing project: providing services to taxonomists for standard genome sequencing and annotation.</title>
        <authorList>
            <consortium name="The Broad Institute Genomics Platform"/>
            <consortium name="The Broad Institute Genome Sequencing Center for Infectious Disease"/>
            <person name="Wu L."/>
            <person name="Ma J."/>
        </authorList>
    </citation>
    <scope>NUCLEOTIDE SEQUENCE [LARGE SCALE GENOMIC DNA]</scope>
    <source>
        <strain evidence="6">JCM 17666</strain>
    </source>
</reference>
<evidence type="ECO:0000256" key="3">
    <source>
        <dbReference type="ARBA" id="ARBA00029596"/>
    </source>
</evidence>
<dbReference type="Pfam" id="PF03737">
    <property type="entry name" value="RraA-like"/>
    <property type="match status" value="1"/>
</dbReference>
<gene>
    <name evidence="5" type="ORF">GCM10023144_09200</name>
</gene>
<accession>A0ABP8GLI3</accession>
<proteinExistence type="predicted"/>
<dbReference type="EMBL" id="BAABFO010000003">
    <property type="protein sequence ID" value="GAA4326132.1"/>
    <property type="molecule type" value="Genomic_DNA"/>
</dbReference>
<dbReference type="InterPro" id="IPR036704">
    <property type="entry name" value="RraA/RraA-like_sf"/>
</dbReference>
<comment type="caution">
    <text evidence="5">The sequence shown here is derived from an EMBL/GenBank/DDBJ whole genome shotgun (WGS) entry which is preliminary data.</text>
</comment>
<evidence type="ECO:0000256" key="4">
    <source>
        <dbReference type="ARBA" id="ARBA00030169"/>
    </source>
</evidence>
<evidence type="ECO:0000313" key="5">
    <source>
        <dbReference type="EMBL" id="GAA4326132.1"/>
    </source>
</evidence>
<dbReference type="InterPro" id="IPR005493">
    <property type="entry name" value="RraA/RraA-like"/>
</dbReference>
<dbReference type="Proteomes" id="UP001501671">
    <property type="component" value="Unassembled WGS sequence"/>
</dbReference>
<dbReference type="Gene3D" id="3.50.30.40">
    <property type="entry name" value="Ribonuclease E inhibitor RraA/RraA-like"/>
    <property type="match status" value="1"/>
</dbReference>
<dbReference type="PANTHER" id="PTHR33254">
    <property type="entry name" value="4-HYDROXY-4-METHYL-2-OXOGLUTARATE ALDOLASE 3-RELATED"/>
    <property type="match status" value="1"/>
</dbReference>
<evidence type="ECO:0000256" key="1">
    <source>
        <dbReference type="ARBA" id="ARBA00001968"/>
    </source>
</evidence>
<dbReference type="SUPFAM" id="SSF89562">
    <property type="entry name" value="RraA-like"/>
    <property type="match status" value="1"/>
</dbReference>
<dbReference type="PANTHER" id="PTHR33254:SF4">
    <property type="entry name" value="4-HYDROXY-4-METHYL-2-OXOGLUTARATE ALDOLASE 3-RELATED"/>
    <property type="match status" value="1"/>
</dbReference>